<organism evidence="8 9">
    <name type="scientific">Caenorhabditis bovis</name>
    <dbReference type="NCBI Taxonomy" id="2654633"/>
    <lineage>
        <taxon>Eukaryota</taxon>
        <taxon>Metazoa</taxon>
        <taxon>Ecdysozoa</taxon>
        <taxon>Nematoda</taxon>
        <taxon>Chromadorea</taxon>
        <taxon>Rhabditida</taxon>
        <taxon>Rhabditina</taxon>
        <taxon>Rhabditomorpha</taxon>
        <taxon>Rhabditoidea</taxon>
        <taxon>Rhabditidae</taxon>
        <taxon>Peloderinae</taxon>
        <taxon>Caenorhabditis</taxon>
    </lineage>
</organism>
<dbReference type="InterPro" id="IPR036390">
    <property type="entry name" value="WH_DNA-bd_sf"/>
</dbReference>
<dbReference type="GO" id="GO:0000978">
    <property type="term" value="F:RNA polymerase II cis-regulatory region sequence-specific DNA binding"/>
    <property type="evidence" value="ECO:0007669"/>
    <property type="project" value="InterPro"/>
</dbReference>
<name>A0A8S1EBY9_9PELO</name>
<evidence type="ECO:0000256" key="5">
    <source>
        <dbReference type="RuleBase" id="RU003796"/>
    </source>
</evidence>
<dbReference type="Gene3D" id="6.10.250.540">
    <property type="match status" value="1"/>
</dbReference>
<proteinExistence type="inferred from homology"/>
<keyword evidence="6" id="KW-0175">Coiled coil</keyword>
<dbReference type="GO" id="GO:0000981">
    <property type="term" value="F:DNA-binding transcription factor activity, RNA polymerase II-specific"/>
    <property type="evidence" value="ECO:0007669"/>
    <property type="project" value="TreeGrafter"/>
</dbReference>
<feature type="domain" description="E2F/DP family winged-helix DNA-binding" evidence="7">
    <location>
        <begin position="202"/>
        <end position="268"/>
    </location>
</feature>
<dbReference type="Pfam" id="PF02319">
    <property type="entry name" value="WHD_E2F_TDP"/>
    <property type="match status" value="1"/>
</dbReference>
<keyword evidence="4 5" id="KW-0804">Transcription</keyword>
<dbReference type="PANTHER" id="PTHR12081">
    <property type="entry name" value="TRANSCRIPTION FACTOR E2F"/>
    <property type="match status" value="1"/>
</dbReference>
<evidence type="ECO:0000256" key="2">
    <source>
        <dbReference type="ARBA" id="ARBA00023015"/>
    </source>
</evidence>
<dbReference type="InterPro" id="IPR037241">
    <property type="entry name" value="E2F-DP_heterodim"/>
</dbReference>
<dbReference type="SUPFAM" id="SSF144074">
    <property type="entry name" value="E2F-DP heterodimerization region"/>
    <property type="match status" value="1"/>
</dbReference>
<reference evidence="8 9" key="1">
    <citation type="submission" date="2020-04" db="EMBL/GenBank/DDBJ databases">
        <authorList>
            <person name="Laetsch R D."/>
            <person name="Stevens L."/>
            <person name="Kumar S."/>
            <person name="Blaxter L. M."/>
        </authorList>
    </citation>
    <scope>NUCLEOTIDE SEQUENCE [LARGE SCALE GENOMIC DNA]</scope>
</reference>
<keyword evidence="3 5" id="KW-0238">DNA-binding</keyword>
<dbReference type="SUPFAM" id="SSF46785">
    <property type="entry name" value="Winged helix' DNA-binding domain"/>
    <property type="match status" value="1"/>
</dbReference>
<dbReference type="InterPro" id="IPR015633">
    <property type="entry name" value="E2F"/>
</dbReference>
<dbReference type="Pfam" id="PF16421">
    <property type="entry name" value="E2F_CC-MB"/>
    <property type="match status" value="1"/>
</dbReference>
<sequence>MEITSRLNKLDISQITGDTVDEFEIEINEQTSLLEKELENETLKKRDLTNEINMLHAQVSELWDRVDKARRRETDISYRVIAWAQHLAQQMNNSKLRKEKLGFTVDSSATLSSDIMKDLDKLNEKRDNVQKMRDEIDTRRHLHKNQLRRARNEMKEEELQIKYWNAVASEVEKALAQLKIRKDNLINFDEDDDAEQPQMGTRADKSLGLLAKRFIRMIQQSPYGRCDLNTAAEALNVRQKRRIYDITNVLEGIGLIEKRTKNMIQWKGGDFMISNRKDGRRAPATSEEEKRMNVLKRDIDQLERDERIIDDHHKWLLQSLRNVFETEANCKFGYLPGPKIISLIPNRQIFGMQTKIGTQVTVGTPKYDEIITSDVNLGNRWMYVKSQTGPLHAAIMKGDVKVDGVMRRADPELKTLRRMDGLDVDPQQPHTEETGLEQILEGDEFSEEQLRNRLNKDMEQAQNVNETLKEPEIPDNIGNICENEEQYTTMFVNETNEGSQEKDDQRHHQHDVNTIMMRTISPPPVSSDYIFSSSRNGNTFDSVIDVYAD</sequence>
<dbReference type="EMBL" id="CADEPM010000001">
    <property type="protein sequence ID" value="CAB3397167.1"/>
    <property type="molecule type" value="Genomic_DNA"/>
</dbReference>
<comment type="subcellular location">
    <subcellularLocation>
        <location evidence="5">Nucleus</location>
    </subcellularLocation>
</comment>
<dbReference type="FunFam" id="1.10.10.10:FF:000008">
    <property type="entry name" value="E2F transcription factor 1"/>
    <property type="match status" value="1"/>
</dbReference>
<dbReference type="GO" id="GO:0046983">
    <property type="term" value="F:protein dimerization activity"/>
    <property type="evidence" value="ECO:0007669"/>
    <property type="project" value="InterPro"/>
</dbReference>
<dbReference type="Gene3D" id="1.10.10.10">
    <property type="entry name" value="Winged helix-like DNA-binding domain superfamily/Winged helix DNA-binding domain"/>
    <property type="match status" value="1"/>
</dbReference>
<dbReference type="InterPro" id="IPR036388">
    <property type="entry name" value="WH-like_DNA-bd_sf"/>
</dbReference>
<comment type="similarity">
    <text evidence="1 5">Belongs to the E2F/DP family.</text>
</comment>
<keyword evidence="2 5" id="KW-0805">Transcription regulation</keyword>
<evidence type="ECO:0000256" key="6">
    <source>
        <dbReference type="SAM" id="Coils"/>
    </source>
</evidence>
<accession>A0A8S1EBY9</accession>
<dbReference type="GO" id="GO:0090575">
    <property type="term" value="C:RNA polymerase II transcription regulator complex"/>
    <property type="evidence" value="ECO:0007669"/>
    <property type="project" value="TreeGrafter"/>
</dbReference>
<evidence type="ECO:0000256" key="4">
    <source>
        <dbReference type="ARBA" id="ARBA00023163"/>
    </source>
</evidence>
<evidence type="ECO:0000313" key="9">
    <source>
        <dbReference type="Proteomes" id="UP000494206"/>
    </source>
</evidence>
<dbReference type="InterPro" id="IPR003316">
    <property type="entry name" value="E2F_WHTH_DNA-bd_dom"/>
</dbReference>
<evidence type="ECO:0000256" key="1">
    <source>
        <dbReference type="ARBA" id="ARBA00010940"/>
    </source>
</evidence>
<protein>
    <recommendedName>
        <fullName evidence="7">E2F/DP family winged-helix DNA-binding domain-containing protein</fullName>
    </recommendedName>
</protein>
<evidence type="ECO:0000259" key="7">
    <source>
        <dbReference type="SMART" id="SM01372"/>
    </source>
</evidence>
<keyword evidence="5" id="KW-0539">Nucleus</keyword>
<dbReference type="InterPro" id="IPR032198">
    <property type="entry name" value="E2F_CC-MB"/>
</dbReference>
<comment type="caution">
    <text evidence="8">The sequence shown here is derived from an EMBL/GenBank/DDBJ whole genome shotgun (WGS) entry which is preliminary data.</text>
</comment>
<feature type="coiled-coil region" evidence="6">
    <location>
        <begin position="115"/>
        <end position="167"/>
    </location>
</feature>
<evidence type="ECO:0000256" key="3">
    <source>
        <dbReference type="ARBA" id="ARBA00023125"/>
    </source>
</evidence>
<dbReference type="Proteomes" id="UP000494206">
    <property type="component" value="Unassembled WGS sequence"/>
</dbReference>
<evidence type="ECO:0000313" key="8">
    <source>
        <dbReference type="EMBL" id="CAB3397167.1"/>
    </source>
</evidence>
<dbReference type="PANTHER" id="PTHR12081:SF18">
    <property type="entry name" value="TRANSCRIPTION FACTOR E2F2-RELATED"/>
    <property type="match status" value="1"/>
</dbReference>
<dbReference type="OrthoDB" id="1743261at2759"/>
<dbReference type="SMART" id="SM01372">
    <property type="entry name" value="E2F_TDP"/>
    <property type="match status" value="1"/>
</dbReference>
<feature type="coiled-coil region" evidence="6">
    <location>
        <begin position="20"/>
        <end position="58"/>
    </location>
</feature>
<keyword evidence="9" id="KW-1185">Reference proteome</keyword>
<gene>
    <name evidence="8" type="ORF">CBOVIS_LOCUS625</name>
</gene>
<dbReference type="AlphaFoldDB" id="A0A8S1EBY9"/>